<dbReference type="Gene3D" id="2.40.170.20">
    <property type="entry name" value="TonB-dependent receptor, beta-barrel domain"/>
    <property type="match status" value="1"/>
</dbReference>
<evidence type="ECO:0000256" key="5">
    <source>
        <dbReference type="ARBA" id="ARBA00022692"/>
    </source>
</evidence>
<keyword evidence="6 14" id="KW-0732">Signal</keyword>
<evidence type="ECO:0000256" key="7">
    <source>
        <dbReference type="ARBA" id="ARBA00023004"/>
    </source>
</evidence>
<evidence type="ECO:0000256" key="12">
    <source>
        <dbReference type="PROSITE-ProRule" id="PRU01360"/>
    </source>
</evidence>
<dbReference type="Gene3D" id="2.170.130.10">
    <property type="entry name" value="TonB-dependent receptor, plug domain"/>
    <property type="match status" value="1"/>
</dbReference>
<evidence type="ECO:0000313" key="16">
    <source>
        <dbReference type="EMBL" id="GIL38497.1"/>
    </source>
</evidence>
<dbReference type="Pfam" id="PF07715">
    <property type="entry name" value="Plug"/>
    <property type="match status" value="1"/>
</dbReference>
<dbReference type="InterPro" id="IPR036942">
    <property type="entry name" value="Beta-barrel_TonB_sf"/>
</dbReference>
<evidence type="ECO:0000256" key="10">
    <source>
        <dbReference type="ARBA" id="ARBA00023136"/>
    </source>
</evidence>
<evidence type="ECO:0000256" key="4">
    <source>
        <dbReference type="ARBA" id="ARBA00022496"/>
    </source>
</evidence>
<keyword evidence="5 12" id="KW-0812">Transmembrane</keyword>
<dbReference type="SMART" id="SM00965">
    <property type="entry name" value="STN"/>
    <property type="match status" value="1"/>
</dbReference>
<keyword evidence="7" id="KW-0408">Iron</keyword>
<dbReference type="GO" id="GO:0015344">
    <property type="term" value="F:siderophore uptake transmembrane transporter activity"/>
    <property type="evidence" value="ECO:0007669"/>
    <property type="project" value="TreeGrafter"/>
</dbReference>
<feature type="chain" id="PRO_5035944653" evidence="14">
    <location>
        <begin position="27"/>
        <end position="918"/>
    </location>
</feature>
<keyword evidence="9 13" id="KW-0798">TonB box</keyword>
<dbReference type="Pfam" id="PF07660">
    <property type="entry name" value="STN"/>
    <property type="match status" value="1"/>
</dbReference>
<comment type="similarity">
    <text evidence="12 13">Belongs to the TonB-dependent receptor family.</text>
</comment>
<dbReference type="InterPro" id="IPR037066">
    <property type="entry name" value="Plug_dom_sf"/>
</dbReference>
<dbReference type="EMBL" id="BOPV01000001">
    <property type="protein sequence ID" value="GIL38497.1"/>
    <property type="molecule type" value="Genomic_DNA"/>
</dbReference>
<evidence type="ECO:0000259" key="15">
    <source>
        <dbReference type="SMART" id="SM00965"/>
    </source>
</evidence>
<gene>
    <name evidence="16" type="primary">fhuA</name>
    <name evidence="16" type="ORF">TMPK1_07340</name>
</gene>
<evidence type="ECO:0000256" key="6">
    <source>
        <dbReference type="ARBA" id="ARBA00022729"/>
    </source>
</evidence>
<dbReference type="PROSITE" id="PS52016">
    <property type="entry name" value="TONB_DEPENDENT_REC_3"/>
    <property type="match status" value="1"/>
</dbReference>
<evidence type="ECO:0000256" key="11">
    <source>
        <dbReference type="ARBA" id="ARBA00023237"/>
    </source>
</evidence>
<evidence type="ECO:0000313" key="17">
    <source>
        <dbReference type="Proteomes" id="UP000681075"/>
    </source>
</evidence>
<dbReference type="InterPro" id="IPR039426">
    <property type="entry name" value="TonB-dep_rcpt-like"/>
</dbReference>
<dbReference type="SUPFAM" id="SSF56935">
    <property type="entry name" value="Porins"/>
    <property type="match status" value="1"/>
</dbReference>
<evidence type="ECO:0000256" key="1">
    <source>
        <dbReference type="ARBA" id="ARBA00004571"/>
    </source>
</evidence>
<organism evidence="16 17">
    <name type="scientific">Roseiterribacter gracilis</name>
    <dbReference type="NCBI Taxonomy" id="2812848"/>
    <lineage>
        <taxon>Bacteria</taxon>
        <taxon>Pseudomonadati</taxon>
        <taxon>Pseudomonadota</taxon>
        <taxon>Alphaproteobacteria</taxon>
        <taxon>Rhodospirillales</taxon>
        <taxon>Roseiterribacteraceae</taxon>
        <taxon>Roseiterribacter</taxon>
    </lineage>
</organism>
<reference evidence="16" key="1">
    <citation type="submission" date="2021-02" db="EMBL/GenBank/DDBJ databases">
        <title>Genome sequence of Rhodospirillales sp. strain TMPK1 isolated from soil.</title>
        <authorList>
            <person name="Nakai R."/>
            <person name="Kusada H."/>
            <person name="Tamaki H."/>
        </authorList>
    </citation>
    <scope>NUCLEOTIDE SEQUENCE</scope>
    <source>
        <strain evidence="16">TMPK1</strain>
    </source>
</reference>
<dbReference type="Pfam" id="PF00593">
    <property type="entry name" value="TonB_dep_Rec_b-barrel"/>
    <property type="match status" value="1"/>
</dbReference>
<evidence type="ECO:0000256" key="9">
    <source>
        <dbReference type="ARBA" id="ARBA00023077"/>
    </source>
</evidence>
<feature type="signal peptide" evidence="14">
    <location>
        <begin position="1"/>
        <end position="26"/>
    </location>
</feature>
<evidence type="ECO:0000256" key="3">
    <source>
        <dbReference type="ARBA" id="ARBA00022452"/>
    </source>
</evidence>
<dbReference type="InterPro" id="IPR011662">
    <property type="entry name" value="Secretin/TonB_short_N"/>
</dbReference>
<dbReference type="AlphaFoldDB" id="A0A8S8XAV9"/>
<feature type="domain" description="Secretin/TonB short N-terminal" evidence="15">
    <location>
        <begin position="54"/>
        <end position="105"/>
    </location>
</feature>
<evidence type="ECO:0000256" key="2">
    <source>
        <dbReference type="ARBA" id="ARBA00022448"/>
    </source>
</evidence>
<keyword evidence="2 12" id="KW-0813">Transport</keyword>
<dbReference type="InterPro" id="IPR012910">
    <property type="entry name" value="Plug_dom"/>
</dbReference>
<dbReference type="PANTHER" id="PTHR32552">
    <property type="entry name" value="FERRICHROME IRON RECEPTOR-RELATED"/>
    <property type="match status" value="1"/>
</dbReference>
<comment type="caution">
    <text evidence="16">The sequence shown here is derived from an EMBL/GenBank/DDBJ whole genome shotgun (WGS) entry which is preliminary data.</text>
</comment>
<sequence>MRPQAHVARGWILALALGLCPLPVASAEPAQRSFTLPAQSLERSLRELARQCQVDILFATGDVRNITAPALSGSFTPEQAVEALLAGTNLRAAFTSSGSISVRPVAAAEPAPPGPRARPDLPRTTVAPEEIVVTSRAGTETRRKVEASYAITTLSEEQLRMRGPTSVPDALKSVPGFWVEASGGEASANIRARGIPLEGYSTVALYENGLPVQHDSGMSYLNADQSFRLDETIERLEVVRGGPSSIFAAYAPGGTINFIPRRASDHVESLAKFTISDYGQRRVDGWLGGPVGDWRVSAGGFFREDHGVRDPGFRADHGGQFRATVAREFERGRVELDVKRLDDVVDFYLGVPVRLDEHGDAKSIPGFNPNYGTLAGPDTKNRVFRTRTGPYDFDLTEGTHVALTQATLKLDYSFDDWRLENGARYRDSNTVRNGLFPVTPMISRDRVASFLPAAKALFPTVDHVVLRYADTAQPYNGGIQNGNGLVIDAMLRAVVVPEHEFVDDLRLLRKLSLAGDHDIAMGVYFANVEERFQRVSASGLLEVRPQARMLDAVAVDAAGRVLGAMTENGITRYGSEYANSRTGSNTIAAYVSDEWKIAPRLRLDMGVRFEHVAMHGSAERTATINLRQSPTAADDTAISGTGIFDPLDRNFDHTSWTLGTSWQLTPDTALFARYTGTSRLPSLNDFLTNPSRTDMRKQTIHLAEAGWNLSSSMVSLYATGFYTAYDSFTFGELVFNPATNGYDSHSNYADTRSYGVELEGTVRPLSWLEVNFALTWQRSAFRSFRFIESVNGVPTQRDYTGNRLIRAPASSARITPGVNLFDGRVRAEVDVEHYGKRFADAANTQTLPAYTVFGAKLRLDVSDAISVYVYGENLFNEIGLTEGNPRTGQISSNDAGAQVFIARPIVGRNFRLAAMYKF</sequence>
<protein>
    <submittedName>
        <fullName evidence="16">TonB-dependent receptor</fullName>
    </submittedName>
</protein>
<dbReference type="GO" id="GO:0009279">
    <property type="term" value="C:cell outer membrane"/>
    <property type="evidence" value="ECO:0007669"/>
    <property type="project" value="UniProtKB-SubCell"/>
</dbReference>
<dbReference type="InterPro" id="IPR000531">
    <property type="entry name" value="Beta-barrel_TonB"/>
</dbReference>
<keyword evidence="16" id="KW-0675">Receptor</keyword>
<evidence type="ECO:0000256" key="8">
    <source>
        <dbReference type="ARBA" id="ARBA00023065"/>
    </source>
</evidence>
<keyword evidence="8" id="KW-0406">Ion transport</keyword>
<dbReference type="Gene3D" id="3.55.50.30">
    <property type="match status" value="1"/>
</dbReference>
<keyword evidence="4" id="KW-0410">Iron transport</keyword>
<keyword evidence="3 12" id="KW-1134">Transmembrane beta strand</keyword>
<name>A0A8S8XAV9_9PROT</name>
<dbReference type="RefSeq" id="WP_420241530.1">
    <property type="nucleotide sequence ID" value="NZ_BOPV01000001.1"/>
</dbReference>
<proteinExistence type="inferred from homology"/>
<evidence type="ECO:0000256" key="14">
    <source>
        <dbReference type="SAM" id="SignalP"/>
    </source>
</evidence>
<comment type="subcellular location">
    <subcellularLocation>
        <location evidence="1 12">Cell outer membrane</location>
        <topology evidence="1 12">Multi-pass membrane protein</topology>
    </subcellularLocation>
</comment>
<accession>A0A8S8XAV9</accession>
<keyword evidence="10 12" id="KW-0472">Membrane</keyword>
<dbReference type="Proteomes" id="UP000681075">
    <property type="component" value="Unassembled WGS sequence"/>
</dbReference>
<evidence type="ECO:0000256" key="13">
    <source>
        <dbReference type="RuleBase" id="RU003357"/>
    </source>
</evidence>
<keyword evidence="17" id="KW-1185">Reference proteome</keyword>
<dbReference type="PANTHER" id="PTHR32552:SF89">
    <property type="entry name" value="CATECHOLATE SIDEROPHORE RECEPTOR FIU"/>
    <property type="match status" value="1"/>
</dbReference>
<keyword evidence="11 12" id="KW-0998">Cell outer membrane</keyword>